<dbReference type="PANTHER" id="PTHR11430:SF64">
    <property type="entry name" value="LIPOCALIN-15"/>
    <property type="match status" value="1"/>
</dbReference>
<dbReference type="Ensembl" id="ENSPTIT00000016328.1">
    <property type="protein sequence ID" value="ENSPTIP00000012309.1"/>
    <property type="gene ID" value="ENSPTIG00000012430.1"/>
</dbReference>
<keyword evidence="3" id="KW-0732">Signal</keyword>
<reference evidence="5" key="1">
    <citation type="submission" date="2025-08" db="UniProtKB">
        <authorList>
            <consortium name="Ensembl"/>
        </authorList>
    </citation>
    <scope>IDENTIFICATION</scope>
</reference>
<dbReference type="InterPro" id="IPR012674">
    <property type="entry name" value="Calycin"/>
</dbReference>
<feature type="signal peptide" evidence="3">
    <location>
        <begin position="1"/>
        <end position="20"/>
    </location>
</feature>
<evidence type="ECO:0000313" key="6">
    <source>
        <dbReference type="Proteomes" id="UP000675900"/>
    </source>
</evidence>
<dbReference type="InterPro" id="IPR002345">
    <property type="entry name" value="Lipocalin"/>
</dbReference>
<sequence>AKLVLLGRVLVLLWVSVAWAEVLVQPDFDAKKFSGRWYVVSMVSDCKVFLGKKDHLPMSSRVVKATAGGNLSVHMEFPRTQEASPQAVKAFRDFYPTVGLPDDMVAMLPTSDTCSSGDKEAP</sequence>
<keyword evidence="6" id="KW-1185">Reference proteome</keyword>
<dbReference type="PROSITE" id="PS00213">
    <property type="entry name" value="LIPOCALIN"/>
    <property type="match status" value="1"/>
</dbReference>
<evidence type="ECO:0000259" key="4">
    <source>
        <dbReference type="Pfam" id="PF00061"/>
    </source>
</evidence>
<dbReference type="InterPro" id="IPR022272">
    <property type="entry name" value="Lipocalin_CS"/>
</dbReference>
<evidence type="ECO:0000256" key="3">
    <source>
        <dbReference type="SAM" id="SignalP"/>
    </source>
</evidence>
<dbReference type="AlphaFoldDB" id="A0A8C9JRN4"/>
<dbReference type="InterPro" id="IPR000566">
    <property type="entry name" value="Lipocln_cytosolic_FA-bd_dom"/>
</dbReference>
<dbReference type="PANTHER" id="PTHR11430">
    <property type="entry name" value="LIPOCALIN"/>
    <property type="match status" value="1"/>
</dbReference>
<dbReference type="GO" id="GO:0036094">
    <property type="term" value="F:small molecule binding"/>
    <property type="evidence" value="ECO:0007669"/>
    <property type="project" value="InterPro"/>
</dbReference>
<evidence type="ECO:0000256" key="2">
    <source>
        <dbReference type="RuleBase" id="RU003695"/>
    </source>
</evidence>
<comment type="similarity">
    <text evidence="1 2">Belongs to the calycin superfamily. Lipocalin family.</text>
</comment>
<organism evidence="5 6">
    <name type="scientific">Panthera tigris altaica</name>
    <name type="common">Siberian tiger</name>
    <dbReference type="NCBI Taxonomy" id="74533"/>
    <lineage>
        <taxon>Eukaryota</taxon>
        <taxon>Metazoa</taxon>
        <taxon>Chordata</taxon>
        <taxon>Craniata</taxon>
        <taxon>Vertebrata</taxon>
        <taxon>Euteleostomi</taxon>
        <taxon>Mammalia</taxon>
        <taxon>Eutheria</taxon>
        <taxon>Laurasiatheria</taxon>
        <taxon>Carnivora</taxon>
        <taxon>Feliformia</taxon>
        <taxon>Felidae</taxon>
        <taxon>Pantherinae</taxon>
        <taxon>Panthera</taxon>
    </lineage>
</organism>
<dbReference type="Proteomes" id="UP000675900">
    <property type="component" value="Unassembled WGS sequence"/>
</dbReference>
<reference evidence="5" key="2">
    <citation type="submission" date="2025-09" db="UniProtKB">
        <authorList>
            <consortium name="Ensembl"/>
        </authorList>
    </citation>
    <scope>IDENTIFICATION</scope>
</reference>
<feature type="chain" id="PRO_5034994283" description="Lipocalin/cytosolic fatty-acid binding domain-containing protein" evidence="3">
    <location>
        <begin position="21"/>
        <end position="122"/>
    </location>
</feature>
<protein>
    <recommendedName>
        <fullName evidence="4">Lipocalin/cytosolic fatty-acid binding domain-containing protein</fullName>
    </recommendedName>
</protein>
<dbReference type="Gene3D" id="2.40.128.20">
    <property type="match status" value="2"/>
</dbReference>
<dbReference type="Pfam" id="PF00061">
    <property type="entry name" value="Lipocalin"/>
    <property type="match status" value="1"/>
</dbReference>
<accession>A0A8C9JRN4</accession>
<name>A0A8C9JRN4_PANTA</name>
<feature type="domain" description="Lipocalin/cytosolic fatty-acid binding" evidence="4">
    <location>
        <begin position="34"/>
        <end position="73"/>
    </location>
</feature>
<evidence type="ECO:0000256" key="1">
    <source>
        <dbReference type="ARBA" id="ARBA00006889"/>
    </source>
</evidence>
<proteinExistence type="inferred from homology"/>
<dbReference type="GeneTree" id="ENSGT01050000244868"/>
<dbReference type="SUPFAM" id="SSF50814">
    <property type="entry name" value="Lipocalins"/>
    <property type="match status" value="1"/>
</dbReference>
<evidence type="ECO:0000313" key="5">
    <source>
        <dbReference type="Ensembl" id="ENSPTIP00000012309.1"/>
    </source>
</evidence>